<keyword evidence="12" id="KW-1185">Reference proteome</keyword>
<keyword evidence="3 7" id="KW-0479">Metal-binding</keyword>
<dbReference type="GO" id="GO:0016020">
    <property type="term" value="C:membrane"/>
    <property type="evidence" value="ECO:0007669"/>
    <property type="project" value="InterPro"/>
</dbReference>
<feature type="binding site" description="axial binding residue" evidence="7">
    <location>
        <position position="53"/>
    </location>
    <ligand>
        <name>heme c</name>
        <dbReference type="ChEBI" id="CHEBI:61717"/>
    </ligand>
    <ligandPart>
        <name>Fe</name>
        <dbReference type="ChEBI" id="CHEBI:18248"/>
    </ligandPart>
</feature>
<keyword evidence="1" id="KW-0813">Transport</keyword>
<dbReference type="NCBIfam" id="NF045774">
    <property type="entry name" value="cytochro_C551"/>
    <property type="match status" value="1"/>
</dbReference>
<dbReference type="PROSITE" id="PS51257">
    <property type="entry name" value="PROKAR_LIPOPROTEIN"/>
    <property type="match status" value="1"/>
</dbReference>
<evidence type="ECO:0000256" key="7">
    <source>
        <dbReference type="PIRSR" id="PIRSR000025-2"/>
    </source>
</evidence>
<comment type="caution">
    <text evidence="11">The sequence shown here is derived from an EMBL/GenBank/DDBJ whole genome shotgun (WGS) entry which is preliminary data.</text>
</comment>
<proteinExistence type="predicted"/>
<dbReference type="Gene3D" id="1.10.760.10">
    <property type="entry name" value="Cytochrome c-like domain"/>
    <property type="match status" value="1"/>
</dbReference>
<dbReference type="InterPro" id="IPR051811">
    <property type="entry name" value="Cytochrome_c550/c551-like"/>
</dbReference>
<dbReference type="PIRSF" id="PIRSF000025">
    <property type="entry name" value="Cytc_Bsub_c550"/>
    <property type="match status" value="1"/>
</dbReference>
<keyword evidence="4" id="KW-0249">Electron transport</keyword>
<dbReference type="InterPro" id="IPR009056">
    <property type="entry name" value="Cyt_c-like_dom"/>
</dbReference>
<evidence type="ECO:0000256" key="1">
    <source>
        <dbReference type="ARBA" id="ARBA00022448"/>
    </source>
</evidence>
<protein>
    <submittedName>
        <fullName evidence="11">Cytochrome C</fullName>
    </submittedName>
</protein>
<reference evidence="11 12" key="1">
    <citation type="submission" date="2014-06" db="EMBL/GenBank/DDBJ databases">
        <title>Draft genome sequence of Bacillus manliponensis JCM 15802 (MCCC 1A00708).</title>
        <authorList>
            <person name="Lai Q."/>
            <person name="Liu Y."/>
            <person name="Shao Z."/>
        </authorList>
    </citation>
    <scope>NUCLEOTIDE SEQUENCE [LARGE SCALE GENOMIC DNA]</scope>
    <source>
        <strain evidence="11 12">JCM 15802</strain>
    </source>
</reference>
<dbReference type="Proteomes" id="UP000027822">
    <property type="component" value="Unassembled WGS sequence"/>
</dbReference>
<dbReference type="EMBL" id="JOTN01000001">
    <property type="protein sequence ID" value="KEK21348.1"/>
    <property type="molecule type" value="Genomic_DNA"/>
</dbReference>
<gene>
    <name evidence="11" type="ORF">BAMA_00840</name>
</gene>
<evidence type="ECO:0000313" key="12">
    <source>
        <dbReference type="Proteomes" id="UP000027822"/>
    </source>
</evidence>
<feature type="compositionally biased region" description="Polar residues" evidence="8">
    <location>
        <begin position="30"/>
        <end position="39"/>
    </location>
</feature>
<feature type="signal peptide" evidence="9">
    <location>
        <begin position="1"/>
        <end position="20"/>
    </location>
</feature>
<dbReference type="AlphaFoldDB" id="A0A073KGC1"/>
<feature type="binding site" description="covalent" evidence="6">
    <location>
        <position position="52"/>
    </location>
    <ligand>
        <name>heme c</name>
        <dbReference type="ChEBI" id="CHEBI:61717"/>
    </ligand>
</feature>
<organism evidence="11 12">
    <name type="scientific">Bacillus manliponensis</name>
    <dbReference type="NCBI Taxonomy" id="574376"/>
    <lineage>
        <taxon>Bacteria</taxon>
        <taxon>Bacillati</taxon>
        <taxon>Bacillota</taxon>
        <taxon>Bacilli</taxon>
        <taxon>Bacillales</taxon>
        <taxon>Bacillaceae</taxon>
        <taxon>Bacillus</taxon>
        <taxon>Bacillus cereus group</taxon>
    </lineage>
</organism>
<comment type="PTM">
    <text evidence="6">Binds 1 heme c group covalently per subunit.</text>
</comment>
<dbReference type="GO" id="GO:0020037">
    <property type="term" value="F:heme binding"/>
    <property type="evidence" value="ECO:0007669"/>
    <property type="project" value="InterPro"/>
</dbReference>
<evidence type="ECO:0000259" key="10">
    <source>
        <dbReference type="PROSITE" id="PS51007"/>
    </source>
</evidence>
<dbReference type="GO" id="GO:0009055">
    <property type="term" value="F:electron transfer activity"/>
    <property type="evidence" value="ECO:0007669"/>
    <property type="project" value="InterPro"/>
</dbReference>
<feature type="region of interest" description="Disordered" evidence="8">
    <location>
        <begin position="22"/>
        <end position="41"/>
    </location>
</feature>
<evidence type="ECO:0000256" key="6">
    <source>
        <dbReference type="PIRSR" id="PIRSR000025-1"/>
    </source>
</evidence>
<accession>A0A073KGC1</accession>
<name>A0A073KGC1_9BACI</name>
<keyword evidence="9" id="KW-0732">Signal</keyword>
<evidence type="ECO:0000313" key="11">
    <source>
        <dbReference type="EMBL" id="KEK21348.1"/>
    </source>
</evidence>
<feature type="binding site" description="axial binding residue" evidence="7">
    <location>
        <position position="88"/>
    </location>
    <ligand>
        <name>heme c</name>
        <dbReference type="ChEBI" id="CHEBI:61717"/>
    </ligand>
    <ligandPart>
        <name>Fe</name>
        <dbReference type="ChEBI" id="CHEBI:18248"/>
    </ligandPart>
</feature>
<sequence length="109" mass="11444">MKKKLLAVVLGASVALTLGACGNKEEKPSTKSGETASTDSGEKLYQKSCAGCHGNDLQGLNAPPLDTVGSKFDEKEIEQIIVKGRGSMPAGMLQGEEATKVAEWLAEHK</sequence>
<dbReference type="InterPro" id="IPR036909">
    <property type="entry name" value="Cyt_c-like_dom_sf"/>
</dbReference>
<feature type="binding site" description="covalent" evidence="6">
    <location>
        <position position="49"/>
    </location>
    <ligand>
        <name>heme c</name>
        <dbReference type="ChEBI" id="CHEBI:61717"/>
    </ligand>
</feature>
<dbReference type="SUPFAM" id="SSF46626">
    <property type="entry name" value="Cytochrome c"/>
    <property type="match status" value="1"/>
</dbReference>
<dbReference type="STRING" id="574376.BAMA_00840"/>
<evidence type="ECO:0000256" key="5">
    <source>
        <dbReference type="ARBA" id="ARBA00023004"/>
    </source>
</evidence>
<dbReference type="OrthoDB" id="7933886at2"/>
<dbReference type="InterPro" id="IPR054782">
    <property type="entry name" value="Cytochro_C551"/>
</dbReference>
<evidence type="ECO:0000256" key="2">
    <source>
        <dbReference type="ARBA" id="ARBA00022617"/>
    </source>
</evidence>
<dbReference type="GO" id="GO:0005506">
    <property type="term" value="F:iron ion binding"/>
    <property type="evidence" value="ECO:0007669"/>
    <property type="project" value="InterPro"/>
</dbReference>
<keyword evidence="2 6" id="KW-0349">Heme</keyword>
<dbReference type="InterPro" id="IPR012218">
    <property type="entry name" value="Cyt_c_BACSU-c550-type"/>
</dbReference>
<dbReference type="PANTHER" id="PTHR37823:SF3">
    <property type="entry name" value="CYTOCHROME C-551"/>
    <property type="match status" value="1"/>
</dbReference>
<dbReference type="RefSeq" id="WP_034635101.1">
    <property type="nucleotide sequence ID" value="NZ_CBCSJC010000002.1"/>
</dbReference>
<feature type="domain" description="Cytochrome c" evidence="10">
    <location>
        <begin position="36"/>
        <end position="109"/>
    </location>
</feature>
<dbReference type="PROSITE" id="PS51007">
    <property type="entry name" value="CYTC"/>
    <property type="match status" value="1"/>
</dbReference>
<evidence type="ECO:0000256" key="8">
    <source>
        <dbReference type="SAM" id="MobiDB-lite"/>
    </source>
</evidence>
<dbReference type="Pfam" id="PF13442">
    <property type="entry name" value="Cytochrome_CBB3"/>
    <property type="match status" value="1"/>
</dbReference>
<feature type="chain" id="PRO_5038705258" evidence="9">
    <location>
        <begin position="21"/>
        <end position="109"/>
    </location>
</feature>
<evidence type="ECO:0000256" key="4">
    <source>
        <dbReference type="ARBA" id="ARBA00022982"/>
    </source>
</evidence>
<dbReference type="eggNOG" id="COG2010">
    <property type="taxonomic scope" value="Bacteria"/>
</dbReference>
<dbReference type="PANTHER" id="PTHR37823">
    <property type="entry name" value="CYTOCHROME C-553-LIKE"/>
    <property type="match status" value="1"/>
</dbReference>
<keyword evidence="5 7" id="KW-0408">Iron</keyword>
<evidence type="ECO:0000256" key="9">
    <source>
        <dbReference type="SAM" id="SignalP"/>
    </source>
</evidence>
<evidence type="ECO:0000256" key="3">
    <source>
        <dbReference type="ARBA" id="ARBA00022723"/>
    </source>
</evidence>